<dbReference type="Gene3D" id="1.25.40.10">
    <property type="entry name" value="Tetratricopeptide repeat domain"/>
    <property type="match status" value="2"/>
</dbReference>
<name>A0A4Y7TNA4_COPMI</name>
<proteinExistence type="predicted"/>
<evidence type="ECO:0000259" key="1">
    <source>
        <dbReference type="Pfam" id="PF12770"/>
    </source>
</evidence>
<dbReference type="OrthoDB" id="9991317at2759"/>
<keyword evidence="3" id="KW-1185">Reference proteome</keyword>
<dbReference type="EMBL" id="QPFP01000007">
    <property type="protein sequence ID" value="TEB35675.1"/>
    <property type="molecule type" value="Genomic_DNA"/>
</dbReference>
<dbReference type="InterPro" id="IPR011990">
    <property type="entry name" value="TPR-like_helical_dom_sf"/>
</dbReference>
<dbReference type="InterPro" id="IPR024983">
    <property type="entry name" value="CHAT_dom"/>
</dbReference>
<comment type="caution">
    <text evidence="2">The sequence shown here is derived from an EMBL/GenBank/DDBJ whole genome shotgun (WGS) entry which is preliminary data.</text>
</comment>
<dbReference type="STRING" id="71717.A0A4Y7TNA4"/>
<accession>A0A4Y7TNA4</accession>
<dbReference type="Pfam" id="PF12770">
    <property type="entry name" value="CHAT"/>
    <property type="match status" value="1"/>
</dbReference>
<dbReference type="PANTHER" id="PTHR19959">
    <property type="entry name" value="KINESIN LIGHT CHAIN"/>
    <property type="match status" value="1"/>
</dbReference>
<dbReference type="AlphaFoldDB" id="A0A4Y7TNA4"/>
<gene>
    <name evidence="2" type="ORF">FA13DRAFT_1788289</name>
</gene>
<evidence type="ECO:0000313" key="2">
    <source>
        <dbReference type="EMBL" id="TEB35675.1"/>
    </source>
</evidence>
<protein>
    <recommendedName>
        <fullName evidence="1">CHAT domain-containing protein</fullName>
    </recommendedName>
</protein>
<organism evidence="2 3">
    <name type="scientific">Coprinellus micaceus</name>
    <name type="common">Glistening ink-cap mushroom</name>
    <name type="synonym">Coprinus micaceus</name>
    <dbReference type="NCBI Taxonomy" id="71717"/>
    <lineage>
        <taxon>Eukaryota</taxon>
        <taxon>Fungi</taxon>
        <taxon>Dikarya</taxon>
        <taxon>Basidiomycota</taxon>
        <taxon>Agaricomycotina</taxon>
        <taxon>Agaricomycetes</taxon>
        <taxon>Agaricomycetidae</taxon>
        <taxon>Agaricales</taxon>
        <taxon>Agaricineae</taxon>
        <taxon>Psathyrellaceae</taxon>
        <taxon>Coprinellus</taxon>
    </lineage>
</organism>
<sequence>MSSQDATSSDLANSAAIPMYPCAPSHFDSQVPLDIVVELPDQGKQGGGFVKPTTLRIFGLEGIEEGGKSFTLTEATPGKWIAEATIEIPPGIEEIDCIAASKDGETIETFHLKCLKHSEGGSDAKQSEGYGAQSSSRISWQMVDMAGASNTGGGDLPSTHEPFEISKHLYARYKSSGHLSIISQAISTLQMAIDSAPAGSSDLAAMLDHLGVYHNERFGTTGDMDDVIKAISVQTQAVHLTLEGHADLPSRLNNLGNSLMCRFGRTGDLGDIGEAISVQSRAVDCTPEDHARLPSRLSNLGSSFMCRFERSNDPQDLLGAISSLTKAVDLAPEGDVDLAAMLSNLGNCLLRCFERTGELQGIDGAIAYLQGFCNLGASLECRFKRVGNVQDVTSSITIQKGAVQLTPDGHAELPARLTSLGKALVLRYGCTGDIQDVAESILVHTRAVGLTPVGHADLPSRLINLGNSLMSRFGRTRSLEDVTEAISTHNKAVRLTPDDHPSLPNRLNSVGTSFRARFECTDDIQDIEDAISTGLRAVYLTPQGHIRLPAQYYNLGNSFLARFKRTNNIPDLAKAIAALGRAVRLTPEGHTDLPTMLSGFGLSLLCRFEHAGDPQHIAQALSVQTLALRLTPDGHADLPSRLYTLASTWLQRYSSTSLPAHLHESISYYARGASCTSGSPRSRLMGAEQWAGLLYKYRPHSTDALAAYDTAIRLLALVAGLEQTVQRRYDWIREYSGLPLEAAAAAFRLERPEKALEWLEQGRCLVWGQQSQLRTPLEELRAHNAALAERVTIVSRQLETAGSFSGAQTGNVGIFDKISLEDEARIHVRLAKEWEDLVKEVRAIDGFEAFLQPPPFGTLLKDLPESGPVVIINVHDDRCDAVALLAGLEEPLHIPLPNFTLKKAKRYQRLLNTQLKHHNLRTGEDTKDVDDEDGEDVNSILKGLWINLVNPILGMLGFQERRNKLSPETLPRVWWCPTGPLSFLPLHAAGIYQGLEVESVMDYAVSSYTPAASALTNRVRGNHLIDEHISGLFLTSQPDAPGVPSIPGTTKEVTSIHEHAVAHDIRVLKLEGDAVTIEGCLGHMEQYSSIHLACHATQDHHDPLRSRFRFHKGNLKLSEVMQRSLKNADLAFLSACETGTGAETLSDEAVHLAAGMLAAGYQRVVATMWEIGDGYAPQVADYFYQYLWAHRGKGSGTTFDGTLSAHALHHATRNLQGRLDNSDSSLLAWIPYVHFGY</sequence>
<dbReference type="PANTHER" id="PTHR19959:SF119">
    <property type="entry name" value="FUNGAL LIPASE-LIKE DOMAIN-CONTAINING PROTEIN"/>
    <property type="match status" value="1"/>
</dbReference>
<reference evidence="2 3" key="1">
    <citation type="journal article" date="2019" name="Nat. Ecol. Evol.">
        <title>Megaphylogeny resolves global patterns of mushroom evolution.</title>
        <authorList>
            <person name="Varga T."/>
            <person name="Krizsan K."/>
            <person name="Foldi C."/>
            <person name="Dima B."/>
            <person name="Sanchez-Garcia M."/>
            <person name="Sanchez-Ramirez S."/>
            <person name="Szollosi G.J."/>
            <person name="Szarkandi J.G."/>
            <person name="Papp V."/>
            <person name="Albert L."/>
            <person name="Andreopoulos W."/>
            <person name="Angelini C."/>
            <person name="Antonin V."/>
            <person name="Barry K.W."/>
            <person name="Bougher N.L."/>
            <person name="Buchanan P."/>
            <person name="Buyck B."/>
            <person name="Bense V."/>
            <person name="Catcheside P."/>
            <person name="Chovatia M."/>
            <person name="Cooper J."/>
            <person name="Damon W."/>
            <person name="Desjardin D."/>
            <person name="Finy P."/>
            <person name="Geml J."/>
            <person name="Haridas S."/>
            <person name="Hughes K."/>
            <person name="Justo A."/>
            <person name="Karasinski D."/>
            <person name="Kautmanova I."/>
            <person name="Kiss B."/>
            <person name="Kocsube S."/>
            <person name="Kotiranta H."/>
            <person name="LaButti K.M."/>
            <person name="Lechner B.E."/>
            <person name="Liimatainen K."/>
            <person name="Lipzen A."/>
            <person name="Lukacs Z."/>
            <person name="Mihaltcheva S."/>
            <person name="Morgado L.N."/>
            <person name="Niskanen T."/>
            <person name="Noordeloos M.E."/>
            <person name="Ohm R.A."/>
            <person name="Ortiz-Santana B."/>
            <person name="Ovrebo C."/>
            <person name="Racz N."/>
            <person name="Riley R."/>
            <person name="Savchenko A."/>
            <person name="Shiryaev A."/>
            <person name="Soop K."/>
            <person name="Spirin V."/>
            <person name="Szebenyi C."/>
            <person name="Tomsovsky M."/>
            <person name="Tulloss R.E."/>
            <person name="Uehling J."/>
            <person name="Grigoriev I.V."/>
            <person name="Vagvolgyi C."/>
            <person name="Papp T."/>
            <person name="Martin F.M."/>
            <person name="Miettinen O."/>
            <person name="Hibbett D.S."/>
            <person name="Nagy L.G."/>
        </authorList>
    </citation>
    <scope>NUCLEOTIDE SEQUENCE [LARGE SCALE GENOMIC DNA]</scope>
    <source>
        <strain evidence="2 3">FP101781</strain>
    </source>
</reference>
<dbReference type="Proteomes" id="UP000298030">
    <property type="component" value="Unassembled WGS sequence"/>
</dbReference>
<feature type="domain" description="CHAT" evidence="1">
    <location>
        <begin position="964"/>
        <end position="1236"/>
    </location>
</feature>
<evidence type="ECO:0000313" key="3">
    <source>
        <dbReference type="Proteomes" id="UP000298030"/>
    </source>
</evidence>